<gene>
    <name evidence="1" type="ORF">VFPPC_16353</name>
</gene>
<proteinExistence type="predicted"/>
<reference evidence="1 2" key="1">
    <citation type="journal article" date="2016" name="PLoS Pathog.">
        <title>Biosynthesis of antibiotic leucinostatins in bio-control fungus Purpureocillium lilacinum and their inhibition on phytophthora revealed by genome mining.</title>
        <authorList>
            <person name="Wang G."/>
            <person name="Liu Z."/>
            <person name="Lin R."/>
            <person name="Li E."/>
            <person name="Mao Z."/>
            <person name="Ling J."/>
            <person name="Yang Y."/>
            <person name="Yin W.B."/>
            <person name="Xie B."/>
        </authorList>
    </citation>
    <scope>NUCLEOTIDE SEQUENCE [LARGE SCALE GENOMIC DNA]</scope>
    <source>
        <strain evidence="1">170</strain>
    </source>
</reference>
<protein>
    <submittedName>
        <fullName evidence="1">Uncharacterized protein</fullName>
    </submittedName>
</protein>
<comment type="caution">
    <text evidence="1">The sequence shown here is derived from an EMBL/GenBank/DDBJ whole genome shotgun (WGS) entry which is preliminary data.</text>
</comment>
<sequence length="62" mass="6877">MRCAQYNTEQFPENVPQMAYMFGVTQNVDDVINNPMTPTTLCGPVGLETQMHRALLVNVCSG</sequence>
<evidence type="ECO:0000313" key="2">
    <source>
        <dbReference type="Proteomes" id="UP000078397"/>
    </source>
</evidence>
<dbReference type="RefSeq" id="XP_018142833.1">
    <property type="nucleotide sequence ID" value="XM_018294106.1"/>
</dbReference>
<organism evidence="1 2">
    <name type="scientific">Pochonia chlamydosporia 170</name>
    <dbReference type="NCBI Taxonomy" id="1380566"/>
    <lineage>
        <taxon>Eukaryota</taxon>
        <taxon>Fungi</taxon>
        <taxon>Dikarya</taxon>
        <taxon>Ascomycota</taxon>
        <taxon>Pezizomycotina</taxon>
        <taxon>Sordariomycetes</taxon>
        <taxon>Hypocreomycetidae</taxon>
        <taxon>Hypocreales</taxon>
        <taxon>Clavicipitaceae</taxon>
        <taxon>Pochonia</taxon>
    </lineage>
</organism>
<dbReference type="AlphaFoldDB" id="A0A179FKI3"/>
<dbReference type="EMBL" id="LSBJ02000005">
    <property type="protein sequence ID" value="OAQ65519.1"/>
    <property type="molecule type" value="Genomic_DNA"/>
</dbReference>
<keyword evidence="2" id="KW-1185">Reference proteome</keyword>
<accession>A0A179FKI3</accession>
<name>A0A179FKI3_METCM</name>
<dbReference type="KEGG" id="pchm:VFPPC_16353"/>
<dbReference type="Proteomes" id="UP000078397">
    <property type="component" value="Unassembled WGS sequence"/>
</dbReference>
<evidence type="ECO:0000313" key="1">
    <source>
        <dbReference type="EMBL" id="OAQ65519.1"/>
    </source>
</evidence>
<dbReference type="GeneID" id="28858100"/>